<name>A0A0N5A7J6_PARTI</name>
<accession>A0A0N5A7J6</accession>
<proteinExistence type="predicted"/>
<reference evidence="2" key="1">
    <citation type="submission" date="2017-02" db="UniProtKB">
        <authorList>
            <consortium name="WormBaseParasite"/>
        </authorList>
    </citation>
    <scope>IDENTIFICATION</scope>
</reference>
<keyword evidence="1" id="KW-1185">Reference proteome</keyword>
<evidence type="ECO:0000313" key="2">
    <source>
        <dbReference type="WBParaSite" id="PTRK_0001797600.1"/>
    </source>
</evidence>
<sequence>MNIIQCFLFAGWTVRMPKLNGDKEIGPSGRGFGPRSYIIPGQDQQRDILKLQLISNVNEGLFKNTNLNIKEYCPVQGAGLPDSLNEFINMPLMLPHTRRYCPVQGAALPDSLDEFINIPLMLLHSTGSGKRQYFLVAILNSIWYSGISCSNAASESIGEAIFE</sequence>
<dbReference type="STRING" id="131310.A0A0N5A7J6"/>
<organism evidence="1 2">
    <name type="scientific">Parastrongyloides trichosuri</name>
    <name type="common">Possum-specific nematode worm</name>
    <dbReference type="NCBI Taxonomy" id="131310"/>
    <lineage>
        <taxon>Eukaryota</taxon>
        <taxon>Metazoa</taxon>
        <taxon>Ecdysozoa</taxon>
        <taxon>Nematoda</taxon>
        <taxon>Chromadorea</taxon>
        <taxon>Rhabditida</taxon>
        <taxon>Tylenchina</taxon>
        <taxon>Panagrolaimomorpha</taxon>
        <taxon>Strongyloidoidea</taxon>
        <taxon>Strongyloididae</taxon>
        <taxon>Parastrongyloides</taxon>
    </lineage>
</organism>
<dbReference type="WBParaSite" id="PTRK_0001797600.1">
    <property type="protein sequence ID" value="PTRK_0001797600.1"/>
    <property type="gene ID" value="PTRK_0001797600"/>
</dbReference>
<evidence type="ECO:0000313" key="1">
    <source>
        <dbReference type="Proteomes" id="UP000038045"/>
    </source>
</evidence>
<protein>
    <submittedName>
        <fullName evidence="2">DUF927 domain-containing protein</fullName>
    </submittedName>
</protein>
<dbReference type="AlphaFoldDB" id="A0A0N5A7J6"/>
<dbReference type="Proteomes" id="UP000038045">
    <property type="component" value="Unplaced"/>
</dbReference>